<accession>A0A481W5U2</accession>
<sequence length="444" mass="51149">MQTPFSTISFGVPTSWESEELILQYLKVRQRGLGKEAGSKTTIFPKISYFLVDGYNLRDTDPYFYITKEVAKTQMTCVYPDILAISKQDYDNGRYYSRMGCRSRVNHDFKNEKGEYQQEGRFNFGVQTLSIPNLLWSCIRETSNWNKLSYQERIDKVKDKIKSYTPLMQKSMEWRYNQVKKLKPKNVPILFMAGGIARLKAEDSIEPFLKSTQSSISYGYIGIGDVLEVCTDRQHSINDEVGLDLGLQLIKTISEEANKIKENTGLPVSVYGTPAESSIYTYFVTDVENYGDIIPQWLKDRGYYTNSFHYPSEQPIDAFDKIKAEANFHKYSNGGNITYVENSGKLENWQVAIELMRWAYECGIEYFGVNTVSNKCFECGYVGDIPYDNEKNTYVCPNCNNSNPLKLDITLRCCGYLAKYNITKAVRGRIKEMDKRVKHIKPLK</sequence>
<dbReference type="PANTHER" id="PTHR21075">
    <property type="entry name" value="ANAEROBIC RIBONUCLEOSIDE-TRIPHOSPHATE REDUCTASE"/>
    <property type="match status" value="1"/>
</dbReference>
<dbReference type="GO" id="GO:0009265">
    <property type="term" value="P:2'-deoxyribonucleotide biosynthetic process"/>
    <property type="evidence" value="ECO:0007669"/>
    <property type="project" value="TreeGrafter"/>
</dbReference>
<dbReference type="RefSeq" id="YP_010082860.1">
    <property type="nucleotide sequence ID" value="NC_055035.1"/>
</dbReference>
<dbReference type="GeneID" id="65071868"/>
<dbReference type="EMBL" id="MK554696">
    <property type="protein sequence ID" value="QBJ04066.1"/>
    <property type="molecule type" value="Genomic_DNA"/>
</dbReference>
<dbReference type="PANTHER" id="PTHR21075:SF0">
    <property type="entry name" value="ANAEROBIC RIBONUCLEOSIDE-TRIPHOSPHATE REDUCTASE"/>
    <property type="match status" value="1"/>
</dbReference>
<dbReference type="GO" id="GO:0008998">
    <property type="term" value="F:ribonucleoside-triphosphate reductase (thioredoxin) activity"/>
    <property type="evidence" value="ECO:0007669"/>
    <property type="project" value="InterPro"/>
</dbReference>
<evidence type="ECO:0000313" key="2">
    <source>
        <dbReference type="Proteomes" id="UP000292160"/>
    </source>
</evidence>
<dbReference type="KEGG" id="vg:65071868"/>
<dbReference type="Proteomes" id="UP000292160">
    <property type="component" value="Segment"/>
</dbReference>
<dbReference type="Pfam" id="PF13597">
    <property type="entry name" value="NRDD"/>
    <property type="match status" value="1"/>
</dbReference>
<proteinExistence type="predicted"/>
<keyword evidence="2" id="KW-1185">Reference proteome</keyword>
<organism evidence="1 2">
    <name type="scientific">Fusobacterium phage Fnu1</name>
    <dbReference type="NCBI Taxonomy" id="2530024"/>
    <lineage>
        <taxon>Viruses</taxon>
        <taxon>Duplodnaviria</taxon>
        <taxon>Heunggongvirae</taxon>
        <taxon>Uroviricota</taxon>
        <taxon>Caudoviricetes</taxon>
        <taxon>Latrobevirus</taxon>
        <taxon>Latrobevirus FNU1</taxon>
    </lineage>
</organism>
<reference evidence="1 2" key="1">
    <citation type="submission" date="2019-02" db="EMBL/GenBank/DDBJ databases">
        <title>Genomic, morphological and functional characterisation of novel bacteriophage Fnu1 capable of disrupt Fusobacterium nucleatum biofilm.</title>
        <authorList>
            <person name="Kabwe M."/>
            <person name="Brown T.L."/>
            <person name="Dashper S."/>
            <person name="Speirs L."/>
            <person name="Ku H."/>
            <person name="Petrovski S."/>
            <person name="Chan H.T."/>
            <person name="Lock P."/>
            <person name="Tucci J."/>
        </authorList>
    </citation>
    <scope>NUCLEOTIDE SEQUENCE [LARGE SCALE GENOMIC DNA]</scope>
</reference>
<name>A0A481W5U2_9CAUD</name>
<evidence type="ECO:0000313" key="1">
    <source>
        <dbReference type="EMBL" id="QBJ04066.1"/>
    </source>
</evidence>
<dbReference type="GO" id="GO:0004748">
    <property type="term" value="F:ribonucleoside-diphosphate reductase activity, thioredoxin disulfide as acceptor"/>
    <property type="evidence" value="ECO:0007669"/>
    <property type="project" value="TreeGrafter"/>
</dbReference>
<dbReference type="InterPro" id="IPR012833">
    <property type="entry name" value="NrdD"/>
</dbReference>
<dbReference type="GO" id="GO:0006260">
    <property type="term" value="P:DNA replication"/>
    <property type="evidence" value="ECO:0007669"/>
    <property type="project" value="InterPro"/>
</dbReference>
<dbReference type="SUPFAM" id="SSF51998">
    <property type="entry name" value="PFL-like glycyl radical enzymes"/>
    <property type="match status" value="1"/>
</dbReference>
<dbReference type="Gene3D" id="3.20.70.20">
    <property type="match status" value="1"/>
</dbReference>
<protein>
    <submittedName>
        <fullName evidence="1">Anaerobic ribonucleoside-triphosphate reductase</fullName>
    </submittedName>
</protein>